<dbReference type="AlphaFoldDB" id="A0A9Q8T6Y7"/>
<feature type="signal peptide" evidence="1">
    <location>
        <begin position="1"/>
        <end position="20"/>
    </location>
</feature>
<evidence type="ECO:0000313" key="3">
    <source>
        <dbReference type="Proteomes" id="UP000830671"/>
    </source>
</evidence>
<dbReference type="Proteomes" id="UP000830671">
    <property type="component" value="Chromosome 9"/>
</dbReference>
<dbReference type="RefSeq" id="XP_049152050.1">
    <property type="nucleotide sequence ID" value="XM_049294903.1"/>
</dbReference>
<keyword evidence="3" id="KW-1185">Reference proteome</keyword>
<protein>
    <submittedName>
        <fullName evidence="2">Uncharacterized protein</fullName>
    </submittedName>
</protein>
<name>A0A9Q8T6Y7_9PEZI</name>
<feature type="chain" id="PRO_5040470222" evidence="1">
    <location>
        <begin position="21"/>
        <end position="303"/>
    </location>
</feature>
<proteinExistence type="predicted"/>
<dbReference type="KEGG" id="clup:CLUP02_15979"/>
<accession>A0A9Q8T6Y7</accession>
<gene>
    <name evidence="2" type="ORF">CLUP02_15979</name>
</gene>
<evidence type="ECO:0000256" key="1">
    <source>
        <dbReference type="SAM" id="SignalP"/>
    </source>
</evidence>
<keyword evidence="1" id="KW-0732">Signal</keyword>
<dbReference type="EMBL" id="CP019481">
    <property type="protein sequence ID" value="UQC90449.1"/>
    <property type="molecule type" value="Genomic_DNA"/>
</dbReference>
<reference evidence="2" key="1">
    <citation type="journal article" date="2021" name="Mol. Plant Microbe Interact.">
        <title>Complete Genome Sequence of the Plant-Pathogenic Fungus Colletotrichum lupini.</title>
        <authorList>
            <person name="Baroncelli R."/>
            <person name="Pensec F."/>
            <person name="Da Lio D."/>
            <person name="Boufleur T."/>
            <person name="Vicente I."/>
            <person name="Sarrocco S."/>
            <person name="Picot A."/>
            <person name="Baraldi E."/>
            <person name="Sukno S."/>
            <person name="Thon M."/>
            <person name="Le Floch G."/>
        </authorList>
    </citation>
    <scope>NUCLEOTIDE SEQUENCE</scope>
    <source>
        <strain evidence="2">IMI 504893</strain>
    </source>
</reference>
<dbReference type="GeneID" id="73349913"/>
<sequence length="303" mass="34091">MSLLVCLVLSAPFLKHVVLSSYKCRIKIPEAIATISESSADGLNIACLPSKRQFSKFSRGSDMFFSGALWGDIERCLNEPQQPLFPGMPFTQWHLPSKTWNHSINSFRPGDTPSDFHRNLLPDCLQLRLIEMSNTHQCGNIYLVVTSPTILTRPQNHRAATRYRIPILSGVLLALSVPRDGSLNPARPSSQELSLPLSDNRASPALLGWSPLSSQTTLAYLVLSLLLAWATAERPLLSEIRHTLSLGILLPIHNESMNCNWYFQRMVEYEYETDLISKQLWYLHFANNYQDGSPIPIILKAGF</sequence>
<evidence type="ECO:0000313" key="2">
    <source>
        <dbReference type="EMBL" id="UQC90449.1"/>
    </source>
</evidence>
<organism evidence="2 3">
    <name type="scientific">Colletotrichum lupini</name>
    <dbReference type="NCBI Taxonomy" id="145971"/>
    <lineage>
        <taxon>Eukaryota</taxon>
        <taxon>Fungi</taxon>
        <taxon>Dikarya</taxon>
        <taxon>Ascomycota</taxon>
        <taxon>Pezizomycotina</taxon>
        <taxon>Sordariomycetes</taxon>
        <taxon>Hypocreomycetidae</taxon>
        <taxon>Glomerellales</taxon>
        <taxon>Glomerellaceae</taxon>
        <taxon>Colletotrichum</taxon>
        <taxon>Colletotrichum acutatum species complex</taxon>
    </lineage>
</organism>